<gene>
    <name evidence="5" type="ORF">EH165_09510</name>
</gene>
<dbReference type="OrthoDB" id="2082707at2"/>
<protein>
    <submittedName>
        <fullName evidence="5">DUF3494 domain-containing protein</fullName>
    </submittedName>
</protein>
<sequence>MSPRTFALPPVLAAASSIALVAAVTLFTAGHASAAESPVALGVLSSYSVIGGSAVTNTGSSVVGGGIGVSPGTDHSGMDQAVIGGAMHFTDTEASQAQLALVGAYDDAAGRIRTPVASELGGQTFLSGVYGGPTLGITGTVTLDAQQNPDAVWIFQTDSTLITATASSVSLINGAQACHVFWQVQSSATLGTGSTFVGNVLALTSITATTQATIQGRLLARNGAVTLDTNTITGAECNGDTPPTSSGSESSSSSSTSTGSGSSSSSSSSSTSTESGSSSSSSSQGSTSSQTSSTNGSPTTPTASEAEGSSNSTALSTTPLTGPVITSPATTSQVTQSSVTSKHPSTTGKTGVITQTGQHGIDTGTKQLAITGTNSGPIAGAAAALIACGTVLLLSGRRRLSPPPRHRS</sequence>
<evidence type="ECO:0000256" key="1">
    <source>
        <dbReference type="ARBA" id="ARBA00005445"/>
    </source>
</evidence>
<dbReference type="KEGG" id="nak:EH165_09510"/>
<feature type="compositionally biased region" description="Low complexity" evidence="3">
    <location>
        <begin position="241"/>
        <end position="302"/>
    </location>
</feature>
<reference evidence="5 6" key="1">
    <citation type="submission" date="2018-11" db="EMBL/GenBank/DDBJ databases">
        <authorList>
            <person name="Da X."/>
        </authorList>
    </citation>
    <scope>NUCLEOTIDE SEQUENCE [LARGE SCALE GENOMIC DNA]</scope>
    <source>
        <strain evidence="5 6">S14-144</strain>
    </source>
</reference>
<comment type="similarity">
    <text evidence="1">Belongs to the ice-binding protein family.</text>
</comment>
<feature type="compositionally biased region" description="Polar residues" evidence="3">
    <location>
        <begin position="307"/>
        <end position="320"/>
    </location>
</feature>
<organism evidence="5 6">
    <name type="scientific">Nakamurella antarctica</name>
    <dbReference type="NCBI Taxonomy" id="1902245"/>
    <lineage>
        <taxon>Bacteria</taxon>
        <taxon>Bacillati</taxon>
        <taxon>Actinomycetota</taxon>
        <taxon>Actinomycetes</taxon>
        <taxon>Nakamurellales</taxon>
        <taxon>Nakamurellaceae</taxon>
        <taxon>Nakamurella</taxon>
    </lineage>
</organism>
<keyword evidence="6" id="KW-1185">Reference proteome</keyword>
<dbReference type="RefSeq" id="WP_124799249.1">
    <property type="nucleotide sequence ID" value="NZ_CP034170.1"/>
</dbReference>
<feature type="region of interest" description="Disordered" evidence="3">
    <location>
        <begin position="232"/>
        <end position="359"/>
    </location>
</feature>
<evidence type="ECO:0000313" key="6">
    <source>
        <dbReference type="Proteomes" id="UP000268084"/>
    </source>
</evidence>
<reference evidence="5 6" key="2">
    <citation type="submission" date="2018-12" db="EMBL/GenBank/DDBJ databases">
        <title>Nakamurella antarcticus sp. nov., isolated from Antarctica South Shetland Islands soil.</title>
        <authorList>
            <person name="Peng F."/>
        </authorList>
    </citation>
    <scope>NUCLEOTIDE SEQUENCE [LARGE SCALE GENOMIC DNA]</scope>
    <source>
        <strain evidence="5 6">S14-144</strain>
    </source>
</reference>
<dbReference type="EMBL" id="CP034170">
    <property type="protein sequence ID" value="AZI58340.1"/>
    <property type="molecule type" value="Genomic_DNA"/>
</dbReference>
<name>A0A3G8ZM84_9ACTN</name>
<accession>A0A3G8ZM84</accession>
<dbReference type="InterPro" id="IPR021884">
    <property type="entry name" value="Ice-bd_prot"/>
</dbReference>
<evidence type="ECO:0000256" key="4">
    <source>
        <dbReference type="SAM" id="SignalP"/>
    </source>
</evidence>
<keyword evidence="2 4" id="KW-0732">Signal</keyword>
<evidence type="ECO:0000256" key="3">
    <source>
        <dbReference type="SAM" id="MobiDB-lite"/>
    </source>
</evidence>
<feature type="signal peptide" evidence="4">
    <location>
        <begin position="1"/>
        <end position="34"/>
    </location>
</feature>
<evidence type="ECO:0000256" key="2">
    <source>
        <dbReference type="ARBA" id="ARBA00022729"/>
    </source>
</evidence>
<feature type="compositionally biased region" description="Polar residues" evidence="3">
    <location>
        <begin position="342"/>
        <end position="359"/>
    </location>
</feature>
<proteinExistence type="inferred from homology"/>
<feature type="compositionally biased region" description="Low complexity" evidence="3">
    <location>
        <begin position="330"/>
        <end position="341"/>
    </location>
</feature>
<evidence type="ECO:0000313" key="5">
    <source>
        <dbReference type="EMBL" id="AZI58340.1"/>
    </source>
</evidence>
<dbReference type="Proteomes" id="UP000268084">
    <property type="component" value="Chromosome"/>
</dbReference>
<dbReference type="AlphaFoldDB" id="A0A3G8ZM84"/>
<feature type="chain" id="PRO_5018017628" evidence="4">
    <location>
        <begin position="35"/>
        <end position="408"/>
    </location>
</feature>
<dbReference type="Pfam" id="PF11999">
    <property type="entry name" value="Ice_binding"/>
    <property type="match status" value="1"/>
</dbReference>